<keyword evidence="2" id="KW-0614">Plasmid</keyword>
<dbReference type="GeneID" id="93480142"/>
<reference evidence="2 3" key="1">
    <citation type="submission" date="2024-02" db="EMBL/GenBank/DDBJ databases">
        <title>Complete sequences of two Paenibacillus sp. strains and one Lysinibacillus strain isolated from the environment on STAA medium highlight biotechnological potential.</title>
        <authorList>
            <person name="Attere S.A."/>
            <person name="Piche L.C."/>
            <person name="Intertaglia L."/>
            <person name="Lami R."/>
            <person name="Charette S.J."/>
            <person name="Vincent A.T."/>
        </authorList>
    </citation>
    <scope>NUCLEOTIDE SEQUENCE [LARGE SCALE GENOMIC DNA]</scope>
    <source>
        <strain evidence="2 3">Y5S-7</strain>
        <plasmid evidence="2 3">pY5S7-1</plasmid>
    </source>
</reference>
<feature type="transmembrane region" description="Helical" evidence="1">
    <location>
        <begin position="272"/>
        <end position="291"/>
    </location>
</feature>
<feature type="transmembrane region" description="Helical" evidence="1">
    <location>
        <begin position="510"/>
        <end position="533"/>
    </location>
</feature>
<evidence type="ECO:0000313" key="2">
    <source>
        <dbReference type="EMBL" id="WWP23960.1"/>
    </source>
</evidence>
<feature type="transmembrane region" description="Helical" evidence="1">
    <location>
        <begin position="129"/>
        <end position="149"/>
    </location>
</feature>
<feature type="transmembrane region" description="Helical" evidence="1">
    <location>
        <begin position="105"/>
        <end position="123"/>
    </location>
</feature>
<keyword evidence="1" id="KW-1133">Transmembrane helix</keyword>
<gene>
    <name evidence="2" type="ORF">V6668_31715</name>
</gene>
<organism evidence="2 3">
    <name type="scientific">Paenibacillus amylolyticus</name>
    <dbReference type="NCBI Taxonomy" id="1451"/>
    <lineage>
        <taxon>Bacteria</taxon>
        <taxon>Bacillati</taxon>
        <taxon>Bacillota</taxon>
        <taxon>Bacilli</taxon>
        <taxon>Bacillales</taxon>
        <taxon>Paenibacillaceae</taxon>
        <taxon>Paenibacillus</taxon>
    </lineage>
</organism>
<protein>
    <recommendedName>
        <fullName evidence="4">Type II secretion system protein GspF domain-containing protein</fullName>
    </recommendedName>
</protein>
<evidence type="ECO:0008006" key="4">
    <source>
        <dbReference type="Google" id="ProtNLM"/>
    </source>
</evidence>
<keyword evidence="1" id="KW-0812">Transmembrane</keyword>
<dbReference type="Proteomes" id="UP001364764">
    <property type="component" value="Plasmid pY5S7-1"/>
</dbReference>
<feature type="transmembrane region" description="Helical" evidence="1">
    <location>
        <begin position="399"/>
        <end position="421"/>
    </location>
</feature>
<feature type="transmembrane region" description="Helical" evidence="1">
    <location>
        <begin position="6"/>
        <end position="24"/>
    </location>
</feature>
<keyword evidence="1" id="KW-0472">Membrane</keyword>
<geneLocation type="plasmid" evidence="2 3">
    <name>pY5S7-1</name>
</geneLocation>
<dbReference type="RefSeq" id="WP_100526652.1">
    <property type="nucleotide sequence ID" value="NZ_CP145893.1"/>
</dbReference>
<feature type="transmembrane region" description="Helical" evidence="1">
    <location>
        <begin position="660"/>
        <end position="683"/>
    </location>
</feature>
<name>A0ABD8B287_PAEAM</name>
<feature type="transmembrane region" description="Helical" evidence="1">
    <location>
        <begin position="311"/>
        <end position="329"/>
    </location>
</feature>
<sequence length="696" mass="81534">MDLKAIAVSILLTSVVLSIVLYIVMKIISRRSERDGSQEHYKSYEMLTGNKKSNRKQMIHRFMQDSYIAYNKVPFLRNYIQKIRKRLQAIHSYDEFTMRRETMRIVFYTLGTIAAVVLVLLLMNHDFTFIFMLFLAAIVVNGMLIDTFVHKVDDRLLIQLRDQLFKDVRHHYHQHGSVEEALRQASESSSYEAALHAKKIHEVLVSVNPEESLTVYYEQAPNRFLKAFAGMSFLIKEFGDKTIKDGSLYLSNLNKLASEVNLEILKRTRLNYLFKGLTVIAVTPIIFTKPIELWASQQFPAMEAFYSSKLGFITKIVVFASVLLSYILLKKMQDQQEGTYVAKTKKRSWEKLLLKSKIVSWIVDRLEPAKRTAQHFKISKLIKDANAGYPMEWHYLHRFVLTIILSIGLVFSFVLMHHIAIKDVLESPTQNNSMFGRMSEEELREAKSITDFDSTIIKHMKEVKDNNLQDRVVQMIKQDPEVATNDTLLNASTERILAKMDRINSEYMKWWEILICLLMGWVGYQLPYWVLLFQKRMRAMDMQNEVDQFHTIIAMLSEIDRVSVEVILEWMERFASIFKAPLHKCLMNYESGAELALEQLMIDAPFAPLVRTIEKLQLAVEKIPVKQAFDDLETERNYYFEQRKQDYEEMINAKAGWGRMIGFTPMYMIIFLYLVFPFVFMAFTQMSTYYELMQKL</sequence>
<dbReference type="AlphaFoldDB" id="A0ABD8B287"/>
<evidence type="ECO:0000313" key="3">
    <source>
        <dbReference type="Proteomes" id="UP001364764"/>
    </source>
</evidence>
<proteinExistence type="predicted"/>
<evidence type="ECO:0000256" key="1">
    <source>
        <dbReference type="SAM" id="Phobius"/>
    </source>
</evidence>
<accession>A0ABD8B287</accession>
<dbReference type="EMBL" id="CP145893">
    <property type="protein sequence ID" value="WWP23960.1"/>
    <property type="molecule type" value="Genomic_DNA"/>
</dbReference>